<reference evidence="11 12" key="1">
    <citation type="submission" date="2016-08" db="EMBL/GenBank/DDBJ databases">
        <authorList>
            <consortium name="Lentinula edodes genome sequencing consortium"/>
            <person name="Sakamoto Y."/>
            <person name="Nakade K."/>
            <person name="Sato S."/>
            <person name="Yoshida Y."/>
            <person name="Miyazaki K."/>
            <person name="Natsume S."/>
            <person name="Konno N."/>
        </authorList>
    </citation>
    <scope>NUCLEOTIDE SEQUENCE [LARGE SCALE GENOMIC DNA]</scope>
    <source>
        <strain evidence="11 12">NBRC 111202</strain>
    </source>
</reference>
<comment type="similarity">
    <text evidence="3 10">Belongs to the cytochrome P450 family.</text>
</comment>
<proteinExistence type="inferred from homology"/>
<evidence type="ECO:0000256" key="9">
    <source>
        <dbReference type="PIRSR" id="PIRSR602401-1"/>
    </source>
</evidence>
<dbReference type="PANTHER" id="PTHR46300:SF1">
    <property type="entry name" value="P450, PUTATIVE (EUROFUNG)-RELATED"/>
    <property type="match status" value="1"/>
</dbReference>
<dbReference type="PRINTS" id="PR00463">
    <property type="entry name" value="EP450I"/>
</dbReference>
<keyword evidence="8 10" id="KW-0503">Monooxygenase</keyword>
<reference evidence="11 12" key="2">
    <citation type="submission" date="2017-02" db="EMBL/GenBank/DDBJ databases">
        <title>A genome survey and senescence transcriptome analysis in Lentinula edodes.</title>
        <authorList>
            <person name="Sakamoto Y."/>
            <person name="Nakade K."/>
            <person name="Sato S."/>
            <person name="Yoshida Y."/>
            <person name="Miyazaki K."/>
            <person name="Natsume S."/>
            <person name="Konno N."/>
        </authorList>
    </citation>
    <scope>NUCLEOTIDE SEQUENCE [LARGE SCALE GENOMIC DNA]</scope>
    <source>
        <strain evidence="11 12">NBRC 111202</strain>
    </source>
</reference>
<dbReference type="GO" id="GO:0004497">
    <property type="term" value="F:monooxygenase activity"/>
    <property type="evidence" value="ECO:0007669"/>
    <property type="project" value="UniProtKB-KW"/>
</dbReference>
<evidence type="ECO:0000313" key="11">
    <source>
        <dbReference type="EMBL" id="GAW01486.1"/>
    </source>
</evidence>
<dbReference type="SUPFAM" id="SSF48264">
    <property type="entry name" value="Cytochrome P450"/>
    <property type="match status" value="1"/>
</dbReference>
<dbReference type="AlphaFoldDB" id="A0A1Q3E2U9"/>
<evidence type="ECO:0000313" key="12">
    <source>
        <dbReference type="Proteomes" id="UP000188533"/>
    </source>
</evidence>
<dbReference type="Proteomes" id="UP000188533">
    <property type="component" value="Unassembled WGS sequence"/>
</dbReference>
<evidence type="ECO:0000256" key="7">
    <source>
        <dbReference type="ARBA" id="ARBA00023004"/>
    </source>
</evidence>
<evidence type="ECO:0000256" key="10">
    <source>
        <dbReference type="RuleBase" id="RU000461"/>
    </source>
</evidence>
<evidence type="ECO:0000256" key="3">
    <source>
        <dbReference type="ARBA" id="ARBA00010617"/>
    </source>
</evidence>
<feature type="binding site" description="axial binding residue" evidence="9">
    <location>
        <position position="462"/>
    </location>
    <ligand>
        <name>heme</name>
        <dbReference type="ChEBI" id="CHEBI:30413"/>
    </ligand>
    <ligandPart>
        <name>Fe</name>
        <dbReference type="ChEBI" id="CHEBI:18248"/>
    </ligandPart>
</feature>
<dbReference type="Gene3D" id="1.10.630.10">
    <property type="entry name" value="Cytochrome P450"/>
    <property type="match status" value="1"/>
</dbReference>
<evidence type="ECO:0000256" key="5">
    <source>
        <dbReference type="ARBA" id="ARBA00022723"/>
    </source>
</evidence>
<dbReference type="GO" id="GO:0005506">
    <property type="term" value="F:iron ion binding"/>
    <property type="evidence" value="ECO:0007669"/>
    <property type="project" value="InterPro"/>
</dbReference>
<dbReference type="PANTHER" id="PTHR46300">
    <property type="entry name" value="P450, PUTATIVE (EUROFUNG)-RELATED-RELATED"/>
    <property type="match status" value="1"/>
</dbReference>
<dbReference type="EMBL" id="BDGU01000062">
    <property type="protein sequence ID" value="GAW01486.1"/>
    <property type="molecule type" value="Genomic_DNA"/>
</dbReference>
<dbReference type="GO" id="GO:0016705">
    <property type="term" value="F:oxidoreductase activity, acting on paired donors, with incorporation or reduction of molecular oxygen"/>
    <property type="evidence" value="ECO:0007669"/>
    <property type="project" value="InterPro"/>
</dbReference>
<dbReference type="PRINTS" id="PR00385">
    <property type="entry name" value="P450"/>
</dbReference>
<dbReference type="GO" id="GO:0020037">
    <property type="term" value="F:heme binding"/>
    <property type="evidence" value="ECO:0007669"/>
    <property type="project" value="InterPro"/>
</dbReference>
<evidence type="ECO:0000256" key="4">
    <source>
        <dbReference type="ARBA" id="ARBA00022617"/>
    </source>
</evidence>
<dbReference type="InterPro" id="IPR002401">
    <property type="entry name" value="Cyt_P450_E_grp-I"/>
</dbReference>
<name>A0A1Q3E2U9_LENED</name>
<dbReference type="CDD" id="cd11065">
    <property type="entry name" value="CYP64-like"/>
    <property type="match status" value="1"/>
</dbReference>
<keyword evidence="5 9" id="KW-0479">Metal-binding</keyword>
<comment type="pathway">
    <text evidence="2">Secondary metabolite biosynthesis.</text>
</comment>
<keyword evidence="6 10" id="KW-0560">Oxidoreductase</keyword>
<dbReference type="InterPro" id="IPR017972">
    <property type="entry name" value="Cyt_P450_CS"/>
</dbReference>
<comment type="cofactor">
    <cofactor evidence="1 9">
        <name>heme</name>
        <dbReference type="ChEBI" id="CHEBI:30413"/>
    </cofactor>
</comment>
<dbReference type="InterPro" id="IPR050364">
    <property type="entry name" value="Cytochrome_P450_fung"/>
</dbReference>
<dbReference type="PROSITE" id="PS00086">
    <property type="entry name" value="CYTOCHROME_P450"/>
    <property type="match status" value="1"/>
</dbReference>
<comment type="caution">
    <text evidence="11">The sequence shown here is derived from an EMBL/GenBank/DDBJ whole genome shotgun (WGS) entry which is preliminary data.</text>
</comment>
<dbReference type="InterPro" id="IPR001128">
    <property type="entry name" value="Cyt_P450"/>
</dbReference>
<dbReference type="Pfam" id="PF00067">
    <property type="entry name" value="p450"/>
    <property type="match status" value="2"/>
</dbReference>
<gene>
    <name evidence="11" type="ORF">LENED_003086</name>
</gene>
<evidence type="ECO:0000256" key="8">
    <source>
        <dbReference type="ARBA" id="ARBA00023033"/>
    </source>
</evidence>
<accession>A0A1Q3E2U9</accession>
<evidence type="ECO:0000256" key="2">
    <source>
        <dbReference type="ARBA" id="ARBA00005179"/>
    </source>
</evidence>
<keyword evidence="12" id="KW-1185">Reference proteome</keyword>
<organism evidence="11 12">
    <name type="scientific">Lentinula edodes</name>
    <name type="common">Shiitake mushroom</name>
    <name type="synonym">Lentinus edodes</name>
    <dbReference type="NCBI Taxonomy" id="5353"/>
    <lineage>
        <taxon>Eukaryota</taxon>
        <taxon>Fungi</taxon>
        <taxon>Dikarya</taxon>
        <taxon>Basidiomycota</taxon>
        <taxon>Agaricomycotina</taxon>
        <taxon>Agaricomycetes</taxon>
        <taxon>Agaricomycetidae</taxon>
        <taxon>Agaricales</taxon>
        <taxon>Marasmiineae</taxon>
        <taxon>Omphalotaceae</taxon>
        <taxon>Lentinula</taxon>
    </lineage>
</organism>
<evidence type="ECO:0000256" key="6">
    <source>
        <dbReference type="ARBA" id="ARBA00023002"/>
    </source>
</evidence>
<evidence type="ECO:0000256" key="1">
    <source>
        <dbReference type="ARBA" id="ARBA00001971"/>
    </source>
</evidence>
<keyword evidence="7 9" id="KW-0408">Iron</keyword>
<dbReference type="STRING" id="5353.A0A1Q3E2U9"/>
<dbReference type="InterPro" id="IPR036396">
    <property type="entry name" value="Cyt_P450_sf"/>
</dbReference>
<keyword evidence="4 9" id="KW-0349">Heme</keyword>
<protein>
    <submittedName>
        <fullName evidence="11">Cytochrome p450</fullName>
    </submittedName>
</protein>
<sequence length="584" mass="65329">MTWTIRNCFPFSLTTHILSTSRLPFFTEYPQRFYDTRPELPHEMILELLSSLSRTTVLLLAGLSIILYIISQRIKASTSLPLPPGPPADSIWGNSFDAAFCYRRFELWTQEYGPVFSLRQGIPGFGGTRTIIIGRHRAAIEIMEKHGADISDRPNSVAAGDTLSGGMRILLIKSGDKFKKLRKALQSHLQPKSIASYHPILTQSARQHMFDIIEEHNATSKGTSSFVSTRHQDHARRYAAAVVMALAYGKVPHSYEDPEVQAVNRCLTRLGTFPLQEVREKLARREEIPASFGKYLIETQPMLGLSDDETAYLAGSMFGAGSDTSASAISVALMAATCYPEAQRVIQDELDSVIGRGRPPTFSDQDSLPQTMAFVHESFRWRPVTSGGFPHRATKDVIWQGYLIPKGSTVIGNVWSIGRDPDLFPDPEKFDHTRWIATNEKGQVKLRDDLKSYPFGFGRRVCPGQHMATASTFLNLALVLWAFNLTSDVKNPIDTYAFTESANAHPMPFNIVFTPRVSVKQGDREEKGWDILKEALTLEDKESQISARTGNRYGTVIFASFMSHALGTAMVLIMRKQHVDMMES</sequence>